<dbReference type="AlphaFoldDB" id="A0A0N0GMK2"/>
<keyword evidence="1" id="KW-0001">2Fe-2S</keyword>
<protein>
    <submittedName>
        <fullName evidence="6">Rieske [2Fe-2S] domain protein</fullName>
    </submittedName>
</protein>
<name>A0A0N0GMK2_9NEIS</name>
<dbReference type="PROSITE" id="PS51296">
    <property type="entry name" value="RIESKE"/>
    <property type="match status" value="1"/>
</dbReference>
<feature type="domain" description="Rieske" evidence="5">
    <location>
        <begin position="3"/>
        <end position="109"/>
    </location>
</feature>
<comment type="caution">
    <text evidence="6">The sequence shown here is derived from an EMBL/GenBank/DDBJ whole genome shotgun (WGS) entry which is preliminary data.</text>
</comment>
<gene>
    <name evidence="6" type="ORF">WG78_15425</name>
</gene>
<accession>A0A0N0GMK2</accession>
<dbReference type="InterPro" id="IPR017941">
    <property type="entry name" value="Rieske_2Fe-2S"/>
</dbReference>
<evidence type="ECO:0000313" key="7">
    <source>
        <dbReference type="Proteomes" id="UP000037939"/>
    </source>
</evidence>
<dbReference type="PANTHER" id="PTHR40261:SF1">
    <property type="entry name" value="RIESKE DOMAIN-CONTAINING PROTEIN"/>
    <property type="match status" value="1"/>
</dbReference>
<dbReference type="RefSeq" id="WP_053938717.1">
    <property type="nucleotide sequence ID" value="NZ_LAQT01000015.1"/>
</dbReference>
<dbReference type="Pfam" id="PF00355">
    <property type="entry name" value="Rieske"/>
    <property type="match status" value="1"/>
</dbReference>
<dbReference type="SUPFAM" id="SSF50022">
    <property type="entry name" value="ISP domain"/>
    <property type="match status" value="1"/>
</dbReference>
<keyword evidence="4" id="KW-0411">Iron-sulfur</keyword>
<proteinExistence type="predicted"/>
<keyword evidence="2" id="KW-0479">Metal-binding</keyword>
<dbReference type="GO" id="GO:0046872">
    <property type="term" value="F:metal ion binding"/>
    <property type="evidence" value="ECO:0007669"/>
    <property type="project" value="UniProtKB-KW"/>
</dbReference>
<sequence>MEREVCLSEELAERGLGQRFVVVQNGMPRQAFAVRYQGQPYGYLNSCAHIPIELDYQPGDFWDLSQNYLVCATHGAYYAPDTGLCLGGPCPGRRLQPVPLTEHDGRVYFSETDDTPVIAIKPV</sequence>
<evidence type="ECO:0000313" key="6">
    <source>
        <dbReference type="EMBL" id="KPC51620.1"/>
    </source>
</evidence>
<organism evidence="6 7">
    <name type="scientific">Amantichitinum ursilacus</name>
    <dbReference type="NCBI Taxonomy" id="857265"/>
    <lineage>
        <taxon>Bacteria</taxon>
        <taxon>Pseudomonadati</taxon>
        <taxon>Pseudomonadota</taxon>
        <taxon>Betaproteobacteria</taxon>
        <taxon>Neisseriales</taxon>
        <taxon>Chitinibacteraceae</taxon>
        <taxon>Amantichitinum</taxon>
    </lineage>
</organism>
<reference evidence="6 7" key="1">
    <citation type="submission" date="2015-07" db="EMBL/GenBank/DDBJ databases">
        <title>Draft genome sequence of the Amantichitinum ursilacus IGB-41, a new chitin-degrading bacterium.</title>
        <authorList>
            <person name="Kirstahler P."/>
            <person name="Guenther M."/>
            <person name="Grumaz C."/>
            <person name="Rupp S."/>
            <person name="Zibek S."/>
            <person name="Sohn K."/>
        </authorList>
    </citation>
    <scope>NUCLEOTIDE SEQUENCE [LARGE SCALE GENOMIC DNA]</scope>
    <source>
        <strain evidence="6 7">IGB-41</strain>
    </source>
</reference>
<evidence type="ECO:0000256" key="3">
    <source>
        <dbReference type="ARBA" id="ARBA00023004"/>
    </source>
</evidence>
<keyword evidence="3" id="KW-0408">Iron</keyword>
<dbReference type="Proteomes" id="UP000037939">
    <property type="component" value="Unassembled WGS sequence"/>
</dbReference>
<evidence type="ECO:0000259" key="5">
    <source>
        <dbReference type="PROSITE" id="PS51296"/>
    </source>
</evidence>
<evidence type="ECO:0000256" key="1">
    <source>
        <dbReference type="ARBA" id="ARBA00022714"/>
    </source>
</evidence>
<dbReference type="GO" id="GO:0051537">
    <property type="term" value="F:2 iron, 2 sulfur cluster binding"/>
    <property type="evidence" value="ECO:0007669"/>
    <property type="project" value="UniProtKB-KW"/>
</dbReference>
<dbReference type="OrthoDB" id="9794779at2"/>
<evidence type="ECO:0000256" key="2">
    <source>
        <dbReference type="ARBA" id="ARBA00022723"/>
    </source>
</evidence>
<evidence type="ECO:0000256" key="4">
    <source>
        <dbReference type="ARBA" id="ARBA00023014"/>
    </source>
</evidence>
<dbReference type="PANTHER" id="PTHR40261">
    <property type="match status" value="1"/>
</dbReference>
<dbReference type="STRING" id="857265.WG78_15425"/>
<keyword evidence="7" id="KW-1185">Reference proteome</keyword>
<dbReference type="Gene3D" id="2.102.10.10">
    <property type="entry name" value="Rieske [2Fe-2S] iron-sulphur domain"/>
    <property type="match status" value="1"/>
</dbReference>
<dbReference type="EMBL" id="LAQT01000015">
    <property type="protein sequence ID" value="KPC51620.1"/>
    <property type="molecule type" value="Genomic_DNA"/>
</dbReference>
<dbReference type="InterPro" id="IPR036922">
    <property type="entry name" value="Rieske_2Fe-2S_sf"/>
</dbReference>